<dbReference type="HOGENOM" id="CLU_2300908_0_0_9"/>
<reference evidence="1 2" key="1">
    <citation type="submission" date="2007-08" db="EMBL/GenBank/DDBJ databases">
        <title>Draft genome sequence of Clostridium leptum (DSM 753).</title>
        <authorList>
            <person name="Sudarsanam P."/>
            <person name="Ley R."/>
            <person name="Guruge J."/>
            <person name="Turnbaugh P.J."/>
            <person name="Mahowald M."/>
            <person name="Liep D."/>
            <person name="Gordon J."/>
        </authorList>
    </citation>
    <scope>NUCLEOTIDE SEQUENCE [LARGE SCALE GENOMIC DNA]</scope>
    <source>
        <strain evidence="1 2">DSM 753</strain>
    </source>
</reference>
<protein>
    <submittedName>
        <fullName evidence="1">Uncharacterized protein</fullName>
    </submittedName>
</protein>
<proteinExistence type="predicted"/>
<name>A7VQR4_9FIRM</name>
<dbReference type="EMBL" id="ABCB02000016">
    <property type="protein sequence ID" value="EDO62035.1"/>
    <property type="molecule type" value="Genomic_DNA"/>
</dbReference>
<dbReference type="Proteomes" id="UP000003490">
    <property type="component" value="Unassembled WGS sequence"/>
</dbReference>
<comment type="caution">
    <text evidence="1">The sequence shown here is derived from an EMBL/GenBank/DDBJ whole genome shotgun (WGS) entry which is preliminary data.</text>
</comment>
<sequence>MSLQANNRFLPLPLFHLSFSILKYFQKLSMLILEGLAAGGNPHLVTLGAYTGKWKIFSPFHASKFKPSLPNQSPGGSTACLAKVLLRIVWYETKSRRLGK</sequence>
<evidence type="ECO:0000313" key="1">
    <source>
        <dbReference type="EMBL" id="EDO62035.1"/>
    </source>
</evidence>
<gene>
    <name evidence="1" type="ORF">CLOLEP_00895</name>
</gene>
<dbReference type="AlphaFoldDB" id="A7VQR4"/>
<accession>A7VQR4</accession>
<reference evidence="1 2" key="2">
    <citation type="submission" date="2007-08" db="EMBL/GenBank/DDBJ databases">
        <authorList>
            <person name="Fulton L."/>
            <person name="Clifton S."/>
            <person name="Fulton B."/>
            <person name="Xu J."/>
            <person name="Minx P."/>
            <person name="Pepin K.H."/>
            <person name="Johnson M."/>
            <person name="Thiruvilangam P."/>
            <person name="Bhonagiri V."/>
            <person name="Nash W.E."/>
            <person name="Wang C."/>
            <person name="Mardis E.R."/>
            <person name="Wilson R.K."/>
        </authorList>
    </citation>
    <scope>NUCLEOTIDE SEQUENCE [LARGE SCALE GENOMIC DNA]</scope>
    <source>
        <strain evidence="1 2">DSM 753</strain>
    </source>
</reference>
<evidence type="ECO:0000313" key="2">
    <source>
        <dbReference type="Proteomes" id="UP000003490"/>
    </source>
</evidence>
<organism evidence="1 2">
    <name type="scientific">[Clostridium] leptum DSM 753</name>
    <dbReference type="NCBI Taxonomy" id="428125"/>
    <lineage>
        <taxon>Bacteria</taxon>
        <taxon>Bacillati</taxon>
        <taxon>Bacillota</taxon>
        <taxon>Clostridia</taxon>
        <taxon>Eubacteriales</taxon>
        <taxon>Oscillospiraceae</taxon>
        <taxon>Oscillospiraceae incertae sedis</taxon>
    </lineage>
</organism>